<dbReference type="Pfam" id="PF03033">
    <property type="entry name" value="Glyco_transf_28"/>
    <property type="match status" value="1"/>
</dbReference>
<evidence type="ECO:0000256" key="1">
    <source>
        <dbReference type="ARBA" id="ARBA00022475"/>
    </source>
</evidence>
<dbReference type="SUPFAM" id="SSF53756">
    <property type="entry name" value="UDP-Glycosyltransferase/glycogen phosphorylase"/>
    <property type="match status" value="1"/>
</dbReference>
<evidence type="ECO:0000256" key="9">
    <source>
        <dbReference type="ARBA" id="ARBA00023316"/>
    </source>
</evidence>
<evidence type="ECO:0000256" key="4">
    <source>
        <dbReference type="ARBA" id="ARBA00022679"/>
    </source>
</evidence>
<keyword evidence="3 10" id="KW-0328">Glycosyltransferase</keyword>
<comment type="function">
    <text evidence="10">Cell wall formation. Catalyzes the transfer of a GlcNAc subunit on undecaprenyl-pyrophosphoryl-MurNAc-pentapeptide (lipid intermediate I) to form undecaprenyl-pyrophosphoryl-MurNAc-(pentapeptide)GlcNAc (lipid intermediate II).</text>
</comment>
<feature type="domain" description="Glycosyl transferase family 28 C-terminal" evidence="12">
    <location>
        <begin position="187"/>
        <end position="351"/>
    </location>
</feature>
<keyword evidence="8 10" id="KW-0131">Cell cycle</keyword>
<dbReference type="GO" id="GO:0008360">
    <property type="term" value="P:regulation of cell shape"/>
    <property type="evidence" value="ECO:0007669"/>
    <property type="project" value="UniProtKB-KW"/>
</dbReference>
<keyword evidence="4 10" id="KW-0808">Transferase</keyword>
<accession>A0A501XGW8</accession>
<dbReference type="Gene3D" id="3.40.50.2000">
    <property type="entry name" value="Glycogen Phosphorylase B"/>
    <property type="match status" value="2"/>
</dbReference>
<dbReference type="GO" id="GO:0005975">
    <property type="term" value="P:carbohydrate metabolic process"/>
    <property type="evidence" value="ECO:0007669"/>
    <property type="project" value="InterPro"/>
</dbReference>
<name>A0A501XGW8_9SPHN</name>
<dbReference type="UniPathway" id="UPA00219"/>
<dbReference type="AlphaFoldDB" id="A0A501XGW8"/>
<dbReference type="GO" id="GO:0051991">
    <property type="term" value="F:UDP-N-acetyl-D-glucosamine:N-acetylmuramoyl-L-alanyl-D-glutamyl-meso-2,6-diaminopimelyl-D-alanyl-D-alanine-diphosphoundecaprenol 4-beta-N-acetylglucosaminlytransferase activity"/>
    <property type="evidence" value="ECO:0007669"/>
    <property type="project" value="RHEA"/>
</dbReference>
<dbReference type="OrthoDB" id="9808936at2"/>
<evidence type="ECO:0000256" key="8">
    <source>
        <dbReference type="ARBA" id="ARBA00023306"/>
    </source>
</evidence>
<dbReference type="GO" id="GO:0050511">
    <property type="term" value="F:undecaprenyldiphospho-muramoylpentapeptide beta-N-acetylglucosaminyltransferase activity"/>
    <property type="evidence" value="ECO:0007669"/>
    <property type="project" value="UniProtKB-UniRule"/>
</dbReference>
<proteinExistence type="inferred from homology"/>
<dbReference type="NCBIfam" id="TIGR01133">
    <property type="entry name" value="murG"/>
    <property type="match status" value="1"/>
</dbReference>
<evidence type="ECO:0000256" key="6">
    <source>
        <dbReference type="ARBA" id="ARBA00022984"/>
    </source>
</evidence>
<dbReference type="Pfam" id="PF04101">
    <property type="entry name" value="Glyco_tran_28_C"/>
    <property type="match status" value="1"/>
</dbReference>
<evidence type="ECO:0000256" key="3">
    <source>
        <dbReference type="ARBA" id="ARBA00022676"/>
    </source>
</evidence>
<reference evidence="13 14" key="1">
    <citation type="submission" date="2019-06" db="EMBL/GenBank/DDBJ databases">
        <authorList>
            <person name="Lee I."/>
            <person name="Jang G.I."/>
            <person name="Hwang C.Y."/>
        </authorList>
    </citation>
    <scope>NUCLEOTIDE SEQUENCE [LARGE SCALE GENOMIC DNA]</scope>
    <source>
        <strain evidence="13 14">PAMC 28131</strain>
    </source>
</reference>
<comment type="caution">
    <text evidence="10">Lacks conserved residue(s) required for the propagation of feature annotation.</text>
</comment>
<dbReference type="RefSeq" id="WP_140928994.1">
    <property type="nucleotide sequence ID" value="NZ_VFSU01000030.1"/>
</dbReference>
<keyword evidence="6 10" id="KW-0573">Peptidoglycan synthesis</keyword>
<dbReference type="CDD" id="cd03785">
    <property type="entry name" value="GT28_MurG"/>
    <property type="match status" value="1"/>
</dbReference>
<dbReference type="PANTHER" id="PTHR21015:SF22">
    <property type="entry name" value="GLYCOSYLTRANSFERASE"/>
    <property type="match status" value="1"/>
</dbReference>
<dbReference type="GO" id="GO:0005886">
    <property type="term" value="C:plasma membrane"/>
    <property type="evidence" value="ECO:0007669"/>
    <property type="project" value="UniProtKB-SubCell"/>
</dbReference>
<evidence type="ECO:0000313" key="13">
    <source>
        <dbReference type="EMBL" id="TPE59547.1"/>
    </source>
</evidence>
<keyword evidence="7 10" id="KW-0472">Membrane</keyword>
<comment type="subcellular location">
    <subcellularLocation>
        <location evidence="10">Cell membrane</location>
        <topology evidence="10">Peripheral membrane protein</topology>
        <orientation evidence="10">Cytoplasmic side</orientation>
    </subcellularLocation>
</comment>
<feature type="binding site" evidence="10">
    <location>
        <position position="192"/>
    </location>
    <ligand>
        <name>UDP-N-acetyl-alpha-D-glucosamine</name>
        <dbReference type="ChEBI" id="CHEBI:57705"/>
    </ligand>
</feature>
<feature type="domain" description="Glycosyltransferase family 28 N-terminal" evidence="11">
    <location>
        <begin position="5"/>
        <end position="140"/>
    </location>
</feature>
<keyword evidence="5 10" id="KW-0133">Cell shape</keyword>
<feature type="binding site" evidence="10">
    <location>
        <begin position="12"/>
        <end position="14"/>
    </location>
    <ligand>
        <name>UDP-N-acetyl-alpha-D-glucosamine</name>
        <dbReference type="ChEBI" id="CHEBI:57705"/>
    </ligand>
</feature>
<gene>
    <name evidence="10 13" type="primary">murG</name>
    <name evidence="13" type="ORF">FJQ54_13795</name>
</gene>
<feature type="binding site" evidence="10">
    <location>
        <position position="123"/>
    </location>
    <ligand>
        <name>UDP-N-acetyl-alpha-D-glucosamine</name>
        <dbReference type="ChEBI" id="CHEBI:57705"/>
    </ligand>
</feature>
<evidence type="ECO:0000256" key="2">
    <source>
        <dbReference type="ARBA" id="ARBA00022618"/>
    </source>
</evidence>
<keyword evidence="1 10" id="KW-1003">Cell membrane</keyword>
<comment type="similarity">
    <text evidence="10">Belongs to the glycosyltransferase 28 family. MurG subfamily.</text>
</comment>
<dbReference type="InterPro" id="IPR007235">
    <property type="entry name" value="Glyco_trans_28_C"/>
</dbReference>
<organism evidence="13 14">
    <name type="scientific">Sandaracinobacter neustonicus</name>
    <dbReference type="NCBI Taxonomy" id="1715348"/>
    <lineage>
        <taxon>Bacteria</taxon>
        <taxon>Pseudomonadati</taxon>
        <taxon>Pseudomonadota</taxon>
        <taxon>Alphaproteobacteria</taxon>
        <taxon>Sphingomonadales</taxon>
        <taxon>Sphingosinicellaceae</taxon>
        <taxon>Sandaracinobacter</taxon>
    </lineage>
</organism>
<dbReference type="EC" id="2.4.1.227" evidence="10"/>
<dbReference type="InterPro" id="IPR004276">
    <property type="entry name" value="GlycoTrans_28_N"/>
</dbReference>
<dbReference type="InterPro" id="IPR006009">
    <property type="entry name" value="GlcNAc_MurG"/>
</dbReference>
<dbReference type="GO" id="GO:0009252">
    <property type="term" value="P:peptidoglycan biosynthetic process"/>
    <property type="evidence" value="ECO:0007669"/>
    <property type="project" value="UniProtKB-UniRule"/>
</dbReference>
<dbReference type="HAMAP" id="MF_00033">
    <property type="entry name" value="MurG"/>
    <property type="match status" value="1"/>
</dbReference>
<dbReference type="EMBL" id="VFSU01000030">
    <property type="protein sequence ID" value="TPE59547.1"/>
    <property type="molecule type" value="Genomic_DNA"/>
</dbReference>
<comment type="pathway">
    <text evidence="10">Cell wall biogenesis; peptidoglycan biosynthesis.</text>
</comment>
<keyword evidence="2 10" id="KW-0132">Cell division</keyword>
<feature type="binding site" evidence="10">
    <location>
        <position position="293"/>
    </location>
    <ligand>
        <name>UDP-N-acetyl-alpha-D-glucosamine</name>
        <dbReference type="ChEBI" id="CHEBI:57705"/>
    </ligand>
</feature>
<keyword evidence="14" id="KW-1185">Reference proteome</keyword>
<dbReference type="Proteomes" id="UP000319897">
    <property type="component" value="Unassembled WGS sequence"/>
</dbReference>
<evidence type="ECO:0000256" key="10">
    <source>
        <dbReference type="HAMAP-Rule" id="MF_00033"/>
    </source>
</evidence>
<sequence>MSLSIIIAAGGTGGHMIPAHALSEELQQRGHKVTLLTDARGLRFPGLFETVDKHVLESATASGMNPIAWMKAMIAIWKGRSEGKRIAKDVGADAVVGFGGYPSLPGLLAGVSLKLPCVLHEQNAVLGRVNRKLQSRVSAIALTYAETAFLSAEGKATHTGNPVRGAVLQARGGPFHAPAANEPFRMLVVGGSQGARILSKLVPEAVAQLPDALRAQLQVTQQCRPEDLSAVVEAYRAAGVAAECHSYMADLPQRLAASHLVISRSGASTMAELMVLGRPAILIPFAAATDDHQTANAAGFVKAGAGFLIPEVSATAATIAGHIRGFMGSPEALSAAAGAARGLGIPDAAARLADLVEQQVRDLKGVAA</sequence>
<feature type="binding site" evidence="10">
    <location>
        <position position="164"/>
    </location>
    <ligand>
        <name>UDP-N-acetyl-alpha-D-glucosamine</name>
        <dbReference type="ChEBI" id="CHEBI:57705"/>
    </ligand>
</feature>
<comment type="catalytic activity">
    <reaction evidence="10">
        <text>di-trans,octa-cis-undecaprenyl diphospho-N-acetyl-alpha-D-muramoyl-L-alanyl-D-glutamyl-meso-2,6-diaminopimeloyl-D-alanyl-D-alanine + UDP-N-acetyl-alpha-D-glucosamine = di-trans,octa-cis-undecaprenyl diphospho-[N-acetyl-alpha-D-glucosaminyl-(1-&gt;4)]-N-acetyl-alpha-D-muramoyl-L-alanyl-D-glutamyl-meso-2,6-diaminopimeloyl-D-alanyl-D-alanine + UDP + H(+)</text>
        <dbReference type="Rhea" id="RHEA:31227"/>
        <dbReference type="ChEBI" id="CHEBI:15378"/>
        <dbReference type="ChEBI" id="CHEBI:57705"/>
        <dbReference type="ChEBI" id="CHEBI:58223"/>
        <dbReference type="ChEBI" id="CHEBI:61387"/>
        <dbReference type="ChEBI" id="CHEBI:61388"/>
        <dbReference type="EC" id="2.4.1.227"/>
    </reaction>
</comment>
<dbReference type="PANTHER" id="PTHR21015">
    <property type="entry name" value="UDP-N-ACETYLGLUCOSAMINE--N-ACETYLMURAMYL-(PENTAPEPTIDE) PYROPHOSPHORYL-UNDECAPRENOL N-ACETYLGLUCOSAMINE TRANSFERASE 1"/>
    <property type="match status" value="1"/>
</dbReference>
<comment type="caution">
    <text evidence="13">The sequence shown here is derived from an EMBL/GenBank/DDBJ whole genome shotgun (WGS) entry which is preliminary data.</text>
</comment>
<protein>
    <recommendedName>
        <fullName evidence="10">UDP-N-acetylglucosamine--N-acetylmuramyl-(pentapeptide) pyrophosphoryl-undecaprenol N-acetylglucosamine transferase</fullName>
        <ecNumber evidence="10">2.4.1.227</ecNumber>
    </recommendedName>
    <alternativeName>
        <fullName evidence="10">Undecaprenyl-PP-MurNAc-pentapeptide-UDPGlcNAc GlcNAc transferase</fullName>
    </alternativeName>
</protein>
<evidence type="ECO:0000313" key="14">
    <source>
        <dbReference type="Proteomes" id="UP000319897"/>
    </source>
</evidence>
<dbReference type="GO" id="GO:0051301">
    <property type="term" value="P:cell division"/>
    <property type="evidence" value="ECO:0007669"/>
    <property type="project" value="UniProtKB-KW"/>
</dbReference>
<keyword evidence="9 10" id="KW-0961">Cell wall biogenesis/degradation</keyword>
<evidence type="ECO:0000256" key="5">
    <source>
        <dbReference type="ARBA" id="ARBA00022960"/>
    </source>
</evidence>
<evidence type="ECO:0000256" key="7">
    <source>
        <dbReference type="ARBA" id="ARBA00023136"/>
    </source>
</evidence>
<evidence type="ECO:0000259" key="11">
    <source>
        <dbReference type="Pfam" id="PF03033"/>
    </source>
</evidence>
<evidence type="ECO:0000259" key="12">
    <source>
        <dbReference type="Pfam" id="PF04101"/>
    </source>
</evidence>
<dbReference type="GO" id="GO:0071555">
    <property type="term" value="P:cell wall organization"/>
    <property type="evidence" value="ECO:0007669"/>
    <property type="project" value="UniProtKB-KW"/>
</dbReference>